<keyword evidence="7" id="KW-1278">Translocase</keyword>
<dbReference type="AlphaFoldDB" id="A0A133Y6Z4"/>
<dbReference type="GO" id="GO:0043190">
    <property type="term" value="C:ATP-binding cassette (ABC) transporter complex"/>
    <property type="evidence" value="ECO:0007669"/>
    <property type="project" value="TreeGrafter"/>
</dbReference>
<evidence type="ECO:0000313" key="11">
    <source>
        <dbReference type="Proteomes" id="UP000070080"/>
    </source>
</evidence>
<organism evidence="10 11">
    <name type="scientific">Amygdalobacter nucleatus</name>
    <dbReference type="NCBI Taxonomy" id="3029274"/>
    <lineage>
        <taxon>Bacteria</taxon>
        <taxon>Bacillati</taxon>
        <taxon>Bacillota</taxon>
        <taxon>Clostridia</taxon>
        <taxon>Eubacteriales</taxon>
        <taxon>Oscillospiraceae</taxon>
        <taxon>Amygdalobacter</taxon>
    </lineage>
</organism>
<protein>
    <submittedName>
        <fullName evidence="10">Cobalt ABC transporter, ATP-binding protein</fullName>
    </submittedName>
</protein>
<evidence type="ECO:0000256" key="4">
    <source>
        <dbReference type="ARBA" id="ARBA00022475"/>
    </source>
</evidence>
<feature type="domain" description="ABC transporter" evidence="9">
    <location>
        <begin position="352"/>
        <end position="591"/>
    </location>
</feature>
<keyword evidence="5" id="KW-0547">Nucleotide-binding</keyword>
<evidence type="ECO:0000256" key="1">
    <source>
        <dbReference type="ARBA" id="ARBA00004202"/>
    </source>
</evidence>
<feature type="domain" description="ABC transporter" evidence="9">
    <location>
        <begin position="12"/>
        <end position="260"/>
    </location>
</feature>
<dbReference type="EMBL" id="LSCV01000045">
    <property type="protein sequence ID" value="KXB38969.1"/>
    <property type="molecule type" value="Genomic_DNA"/>
</dbReference>
<comment type="similarity">
    <text evidence="2">Belongs to the ABC transporter superfamily.</text>
</comment>
<dbReference type="PATRIC" id="fig|1497955.3.peg.1423"/>
<evidence type="ECO:0000256" key="5">
    <source>
        <dbReference type="ARBA" id="ARBA00022741"/>
    </source>
</evidence>
<dbReference type="Pfam" id="PF00005">
    <property type="entry name" value="ABC_tran"/>
    <property type="match status" value="2"/>
</dbReference>
<evidence type="ECO:0000256" key="6">
    <source>
        <dbReference type="ARBA" id="ARBA00022840"/>
    </source>
</evidence>
<reference evidence="11" key="1">
    <citation type="submission" date="2016-01" db="EMBL/GenBank/DDBJ databases">
        <authorList>
            <person name="Mitreva M."/>
            <person name="Pepin K.H."/>
            <person name="Mihindukulasuriya K.A."/>
            <person name="Fulton R."/>
            <person name="Fronick C."/>
            <person name="O'Laughlin M."/>
            <person name="Miner T."/>
            <person name="Herter B."/>
            <person name="Rosa B.A."/>
            <person name="Cordes M."/>
            <person name="Tomlinson C."/>
            <person name="Wollam A."/>
            <person name="Palsikar V.B."/>
            <person name="Mardis E.R."/>
            <person name="Wilson R.K."/>
        </authorList>
    </citation>
    <scope>NUCLEOTIDE SEQUENCE [LARGE SCALE GENOMIC DNA]</scope>
    <source>
        <strain evidence="11">KA00274</strain>
    </source>
</reference>
<dbReference type="GO" id="GO:0016887">
    <property type="term" value="F:ATP hydrolysis activity"/>
    <property type="evidence" value="ECO:0007669"/>
    <property type="project" value="InterPro"/>
</dbReference>
<comment type="subcellular location">
    <subcellularLocation>
        <location evidence="1">Cell membrane</location>
        <topology evidence="1">Peripheral membrane protein</topology>
    </subcellularLocation>
</comment>
<keyword evidence="4" id="KW-1003">Cell membrane</keyword>
<dbReference type="OrthoDB" id="501320at2"/>
<keyword evidence="3" id="KW-0813">Transport</keyword>
<dbReference type="PROSITE" id="PS50893">
    <property type="entry name" value="ABC_TRANSPORTER_2"/>
    <property type="match status" value="2"/>
</dbReference>
<keyword evidence="8" id="KW-0472">Membrane</keyword>
<evidence type="ECO:0000256" key="3">
    <source>
        <dbReference type="ARBA" id="ARBA00022448"/>
    </source>
</evidence>
<accession>A0A133Y6Z4</accession>
<dbReference type="GO" id="GO:0005524">
    <property type="term" value="F:ATP binding"/>
    <property type="evidence" value="ECO:0007669"/>
    <property type="project" value="UniProtKB-KW"/>
</dbReference>
<evidence type="ECO:0000259" key="9">
    <source>
        <dbReference type="PROSITE" id="PS50893"/>
    </source>
</evidence>
<dbReference type="SUPFAM" id="SSF52540">
    <property type="entry name" value="P-loop containing nucleoside triphosphate hydrolases"/>
    <property type="match status" value="2"/>
</dbReference>
<dbReference type="InterPro" id="IPR003593">
    <property type="entry name" value="AAA+_ATPase"/>
</dbReference>
<name>A0A133Y6Z4_9FIRM</name>
<sequence>MQELKAKLELVLQGEEVYFTYDDLSEKAGESQPESLNTTWALQAVNCAIERGTYTAIVGPNGSGKSTLARHFNALLLPQFGRVTSFGIDSKSDTDLFELRRLVGMVFQNPDNQIIGTTVEEDMAFGPENLAIPPAEIVERIKAALKLLKMEALAKQAPSNLSGGQKQKLAVGSILVMQPKALILDEATSMLDPDMRRELLAFIRKLRLEQGLTVVNVTHHLDELLTADKVMVLVKGNLQRVYRPIDLFNDDEMLDKLALRLPGNVLLLKCLLGVEGEAKLNLPDFEETTMVQALTEAASKLKLANVPKLEAMAFNLDKKSNTLLANLQAKLVNLQTVASNEATEENVNRPLIEVKHLSYRYPNADNKTGDVLHDISFDVKAGEILAIVGHSGSGKSTLIMHLNALLKNEPGQVLVHGLDAADKANFLKIRRHVALLFQYPEHQLFAETVYKDIAYGPTKLGYSQAKVKELVKLATDMLGFDESVWEKSPFELSGGQMRRVALAGIVAMWPDVFVLDEPAAGLDDKGRNEIFNYIRLLKKLGKTIIVVSHNMEDVAEFADRVLIMKQGKLVTLTTPDEIFTKKEFLQANSLEQPALTAALQQLKLNLNWPIQTYAPTLANALRNIANSIKALNSASNELMPDLEELKADSVESEVEVCK</sequence>
<dbReference type="PANTHER" id="PTHR43553">
    <property type="entry name" value="HEAVY METAL TRANSPORTER"/>
    <property type="match status" value="1"/>
</dbReference>
<dbReference type="Gene3D" id="3.40.50.300">
    <property type="entry name" value="P-loop containing nucleotide triphosphate hydrolases"/>
    <property type="match status" value="2"/>
</dbReference>
<dbReference type="PANTHER" id="PTHR43553:SF27">
    <property type="entry name" value="ENERGY-COUPLING FACTOR TRANSPORTER ATP-BINDING PROTEIN ECFA2"/>
    <property type="match status" value="1"/>
</dbReference>
<evidence type="ECO:0000256" key="8">
    <source>
        <dbReference type="ARBA" id="ARBA00023136"/>
    </source>
</evidence>
<dbReference type="InterPro" id="IPR003439">
    <property type="entry name" value="ABC_transporter-like_ATP-bd"/>
</dbReference>
<dbReference type="FunFam" id="3.40.50.300:FF:000224">
    <property type="entry name" value="Energy-coupling factor transporter ATP-binding protein EcfA"/>
    <property type="match status" value="2"/>
</dbReference>
<keyword evidence="6 10" id="KW-0067">ATP-binding</keyword>
<dbReference type="CDD" id="cd03225">
    <property type="entry name" value="ABC_cobalt_CbiO_domain1"/>
    <property type="match status" value="2"/>
</dbReference>
<evidence type="ECO:0000313" key="10">
    <source>
        <dbReference type="EMBL" id="KXB38969.1"/>
    </source>
</evidence>
<keyword evidence="11" id="KW-1185">Reference proteome</keyword>
<dbReference type="STRING" id="1497955.HMPREF1872_01456"/>
<dbReference type="SMART" id="SM00382">
    <property type="entry name" value="AAA"/>
    <property type="match status" value="2"/>
</dbReference>
<dbReference type="GO" id="GO:0042626">
    <property type="term" value="F:ATPase-coupled transmembrane transporter activity"/>
    <property type="evidence" value="ECO:0007669"/>
    <property type="project" value="TreeGrafter"/>
</dbReference>
<dbReference type="RefSeq" id="WP_066715156.1">
    <property type="nucleotide sequence ID" value="NZ_JARFNM010000001.1"/>
</dbReference>
<dbReference type="PROSITE" id="PS00211">
    <property type="entry name" value="ABC_TRANSPORTER_1"/>
    <property type="match status" value="2"/>
</dbReference>
<dbReference type="NCBIfam" id="NF010167">
    <property type="entry name" value="PRK13648.1"/>
    <property type="match status" value="2"/>
</dbReference>
<dbReference type="InterPro" id="IPR015856">
    <property type="entry name" value="ABC_transpr_CbiO/EcfA_su"/>
</dbReference>
<proteinExistence type="inferred from homology"/>
<dbReference type="InterPro" id="IPR050095">
    <property type="entry name" value="ECF_ABC_transporter_ATP-bd"/>
</dbReference>
<evidence type="ECO:0000256" key="7">
    <source>
        <dbReference type="ARBA" id="ARBA00022967"/>
    </source>
</evidence>
<comment type="caution">
    <text evidence="10">The sequence shown here is derived from an EMBL/GenBank/DDBJ whole genome shotgun (WGS) entry which is preliminary data.</text>
</comment>
<dbReference type="InterPro" id="IPR027417">
    <property type="entry name" value="P-loop_NTPase"/>
</dbReference>
<evidence type="ECO:0000256" key="2">
    <source>
        <dbReference type="ARBA" id="ARBA00005417"/>
    </source>
</evidence>
<dbReference type="InterPro" id="IPR017871">
    <property type="entry name" value="ABC_transporter-like_CS"/>
</dbReference>
<dbReference type="Proteomes" id="UP000070080">
    <property type="component" value="Unassembled WGS sequence"/>
</dbReference>
<gene>
    <name evidence="10" type="ORF">HMPREF1872_01456</name>
</gene>